<accession>A0ACC0MBP4</accession>
<keyword evidence="2" id="KW-1185">Reference proteome</keyword>
<name>A0ACC0MBP4_RHOML</name>
<organism evidence="1 2">
    <name type="scientific">Rhododendron molle</name>
    <name type="common">Chinese azalea</name>
    <name type="synonym">Azalea mollis</name>
    <dbReference type="NCBI Taxonomy" id="49168"/>
    <lineage>
        <taxon>Eukaryota</taxon>
        <taxon>Viridiplantae</taxon>
        <taxon>Streptophyta</taxon>
        <taxon>Embryophyta</taxon>
        <taxon>Tracheophyta</taxon>
        <taxon>Spermatophyta</taxon>
        <taxon>Magnoliopsida</taxon>
        <taxon>eudicotyledons</taxon>
        <taxon>Gunneridae</taxon>
        <taxon>Pentapetalae</taxon>
        <taxon>asterids</taxon>
        <taxon>Ericales</taxon>
        <taxon>Ericaceae</taxon>
        <taxon>Ericoideae</taxon>
        <taxon>Rhodoreae</taxon>
        <taxon>Rhododendron</taxon>
    </lineage>
</organism>
<dbReference type="EMBL" id="CM046396">
    <property type="protein sequence ID" value="KAI8538372.1"/>
    <property type="molecule type" value="Genomic_DNA"/>
</dbReference>
<gene>
    <name evidence="1" type="ORF">RHMOL_Rhmol09G0097700</name>
</gene>
<sequence length="83" mass="9537">MTTKENDLMRPSMASCWGEKFSQLGWIILRGELYHSGTNFLASVSDFAENQEEPQNPEGEQFYAEENPEVGVEPQYAWDPYQS</sequence>
<comment type="caution">
    <text evidence="1">The sequence shown here is derived from an EMBL/GenBank/DDBJ whole genome shotgun (WGS) entry which is preliminary data.</text>
</comment>
<evidence type="ECO:0000313" key="1">
    <source>
        <dbReference type="EMBL" id="KAI8538372.1"/>
    </source>
</evidence>
<evidence type="ECO:0000313" key="2">
    <source>
        <dbReference type="Proteomes" id="UP001062846"/>
    </source>
</evidence>
<dbReference type="Proteomes" id="UP001062846">
    <property type="component" value="Chromosome 9"/>
</dbReference>
<protein>
    <submittedName>
        <fullName evidence="1">Uncharacterized protein</fullName>
    </submittedName>
</protein>
<proteinExistence type="predicted"/>
<reference evidence="1" key="1">
    <citation type="submission" date="2022-02" db="EMBL/GenBank/DDBJ databases">
        <title>Plant Genome Project.</title>
        <authorList>
            <person name="Zhang R.-G."/>
        </authorList>
    </citation>
    <scope>NUCLEOTIDE SEQUENCE</scope>
    <source>
        <strain evidence="1">AT1</strain>
    </source>
</reference>